<evidence type="ECO:0000313" key="4">
    <source>
        <dbReference type="Proteomes" id="UP000823388"/>
    </source>
</evidence>
<dbReference type="GO" id="GO:0000126">
    <property type="term" value="C:transcription factor TFIIIB complex"/>
    <property type="evidence" value="ECO:0007669"/>
    <property type="project" value="TreeGrafter"/>
</dbReference>
<evidence type="ECO:0000256" key="1">
    <source>
        <dbReference type="SAM" id="MobiDB-lite"/>
    </source>
</evidence>
<sequence>MIDDEANFDIIFDASEDVQTTAKFRPKQRAKPRKTALSSRSAASNPTVENGVGKLGALNQVSSSKELTNQERASLTCPGSDIPDDKAGSRGILETPLDDVLTVPLGPPGGTSAADRISQGDKQNADLSKLATHQESLVVSDIQVSPASSCGKTIDDVVDFEEMFGAQDKEERVAKFQPKVQKKLLKTAKSQKTNQKVEASTVDVAPQNETGDDIQTRVHCNQLQGPKCHGSVQTPDSEGLLATSNSDVGNLENLDSVHEVSVQEETIVKFCPKLRPKPMIVSSKVVSTNDNITTATRMVGICAESNDMSTKPKDQETITASATSSAQDVDATVDLDHHNELVNSPTDGTELMVGKVSAEATCKSQSNVVREKGKGKSVSFALSDASGVVTPTDTNSEMGNFSDSCKDKLIDENLSNLSQQTSEKEHNDNESWFDEGDPLDHAVEPPPKLGIGENRSSMKLRSRKKTQKDGTPKHTDDYFDEDLVEPSLVEEDNDSGDDYTAGTNRKVRKKSRGDVEEPQQRNVQKDKSQVSSRGRKRTLKDASAEKTEKKLTHRIRQRRSKEVKTLLEKPHDEINPMKLSAAHLRLLQEARERVNAKENPSGPSSNTSSFQFHDDMDDLDYGDEEGRNFDNDRTENHVQNMKKLNYHSYMNKQTRGKWSKSDTDVFYQGLRQFGSDFAMIQQLLPDKTRQQVRAKFKTEEKKNPLLVHDAIIHRSGDNLYFKKVIKNLNIEDVAQQEINNTHKQDGASSERGPGKEDVLDDFIHEEDDSNWLDEEPGIQMPDVQNERPSGNDEDDDGDLGDVFDWY</sequence>
<dbReference type="Gene3D" id="1.20.58.1880">
    <property type="match status" value="1"/>
</dbReference>
<accession>A0A8T0WW89</accession>
<dbReference type="InterPro" id="IPR001005">
    <property type="entry name" value="SANT/Myb"/>
</dbReference>
<dbReference type="Proteomes" id="UP000823388">
    <property type="component" value="Chromosome 1N"/>
</dbReference>
<dbReference type="PROSITE" id="PS51293">
    <property type="entry name" value="SANT"/>
    <property type="match status" value="1"/>
</dbReference>
<name>A0A8T0WW89_PANVG</name>
<evidence type="ECO:0000259" key="2">
    <source>
        <dbReference type="PROSITE" id="PS51293"/>
    </source>
</evidence>
<feature type="compositionally biased region" description="Basic and acidic residues" evidence="1">
    <location>
        <begin position="539"/>
        <end position="550"/>
    </location>
</feature>
<dbReference type="PANTHER" id="PTHR22929">
    <property type="entry name" value="RNA POLYMERASE III TRANSCRIPTION INITIATION FACTOR B"/>
    <property type="match status" value="1"/>
</dbReference>
<dbReference type="GO" id="GO:0001156">
    <property type="term" value="F:TFIIIC-class transcription factor complex binding"/>
    <property type="evidence" value="ECO:0007669"/>
    <property type="project" value="TreeGrafter"/>
</dbReference>
<feature type="compositionally biased region" description="Acidic residues" evidence="1">
    <location>
        <begin position="478"/>
        <end position="497"/>
    </location>
</feature>
<dbReference type="InterPro" id="IPR009057">
    <property type="entry name" value="Homeodomain-like_sf"/>
</dbReference>
<comment type="caution">
    <text evidence="3">The sequence shown here is derived from an EMBL/GenBank/DDBJ whole genome shotgun (WGS) entry which is preliminary data.</text>
</comment>
<feature type="compositionally biased region" description="Polar residues" evidence="1">
    <location>
        <begin position="36"/>
        <end position="48"/>
    </location>
</feature>
<keyword evidence="4" id="KW-1185">Reference proteome</keyword>
<feature type="region of interest" description="Disordered" evidence="1">
    <location>
        <begin position="22"/>
        <end position="88"/>
    </location>
</feature>
<dbReference type="PANTHER" id="PTHR22929:SF0">
    <property type="entry name" value="TRANSCRIPTION FACTOR TFIIIB COMPONENT B'' HOMOLOG"/>
    <property type="match status" value="1"/>
</dbReference>
<feature type="region of interest" description="Disordered" evidence="1">
    <location>
        <begin position="594"/>
        <end position="635"/>
    </location>
</feature>
<protein>
    <recommendedName>
        <fullName evidence="2">SANT domain-containing protein</fullName>
    </recommendedName>
</protein>
<feature type="region of interest" description="Disordered" evidence="1">
    <location>
        <begin position="741"/>
        <end position="806"/>
    </location>
</feature>
<dbReference type="InterPro" id="IPR039467">
    <property type="entry name" value="TFIIIB_B''_Myb"/>
</dbReference>
<dbReference type="SUPFAM" id="SSF46689">
    <property type="entry name" value="Homeodomain-like"/>
    <property type="match status" value="1"/>
</dbReference>
<evidence type="ECO:0000313" key="3">
    <source>
        <dbReference type="EMBL" id="KAG2650567.1"/>
    </source>
</evidence>
<feature type="compositionally biased region" description="Basic and acidic residues" evidence="1">
    <location>
        <begin position="624"/>
        <end position="635"/>
    </location>
</feature>
<feature type="compositionally biased region" description="Polar residues" evidence="1">
    <location>
        <begin position="601"/>
        <end position="611"/>
    </location>
</feature>
<feature type="compositionally biased region" description="Acidic residues" evidence="1">
    <location>
        <begin position="791"/>
        <end position="806"/>
    </location>
</feature>
<reference evidence="3" key="1">
    <citation type="submission" date="2020-05" db="EMBL/GenBank/DDBJ databases">
        <title>WGS assembly of Panicum virgatum.</title>
        <authorList>
            <person name="Lovell J.T."/>
            <person name="Jenkins J."/>
            <person name="Shu S."/>
            <person name="Juenger T.E."/>
            <person name="Schmutz J."/>
        </authorList>
    </citation>
    <scope>NUCLEOTIDE SEQUENCE</scope>
    <source>
        <strain evidence="3">AP13</strain>
    </source>
</reference>
<dbReference type="FunFam" id="1.20.58.1880:FF:000007">
    <property type="entry name" value="Homeodomain-like superfamily protein"/>
    <property type="match status" value="1"/>
</dbReference>
<gene>
    <name evidence="3" type="ORF">PVAP13_1NG176100</name>
</gene>
<feature type="compositionally biased region" description="Polar residues" evidence="1">
    <location>
        <begin position="59"/>
        <end position="73"/>
    </location>
</feature>
<feature type="compositionally biased region" description="Basic residues" evidence="1">
    <location>
        <begin position="24"/>
        <end position="34"/>
    </location>
</feature>
<feature type="domain" description="SANT" evidence="2">
    <location>
        <begin position="653"/>
        <end position="704"/>
    </location>
</feature>
<feature type="compositionally biased region" description="Basic and acidic residues" evidence="1">
    <location>
        <begin position="512"/>
        <end position="528"/>
    </location>
</feature>
<dbReference type="CDD" id="cd00167">
    <property type="entry name" value="SANT"/>
    <property type="match status" value="1"/>
</dbReference>
<feature type="compositionally biased region" description="Basic and acidic residues" evidence="1">
    <location>
        <begin position="467"/>
        <end position="477"/>
    </location>
</feature>
<dbReference type="Pfam" id="PF15963">
    <property type="entry name" value="Myb_DNA-bind_7"/>
    <property type="match status" value="1"/>
</dbReference>
<dbReference type="OrthoDB" id="272624at2759"/>
<dbReference type="EMBL" id="CM029038">
    <property type="protein sequence ID" value="KAG2650567.1"/>
    <property type="molecule type" value="Genomic_DNA"/>
</dbReference>
<organism evidence="3 4">
    <name type="scientific">Panicum virgatum</name>
    <name type="common">Blackwell switchgrass</name>
    <dbReference type="NCBI Taxonomy" id="38727"/>
    <lineage>
        <taxon>Eukaryota</taxon>
        <taxon>Viridiplantae</taxon>
        <taxon>Streptophyta</taxon>
        <taxon>Embryophyta</taxon>
        <taxon>Tracheophyta</taxon>
        <taxon>Spermatophyta</taxon>
        <taxon>Magnoliopsida</taxon>
        <taxon>Liliopsida</taxon>
        <taxon>Poales</taxon>
        <taxon>Poaceae</taxon>
        <taxon>PACMAD clade</taxon>
        <taxon>Panicoideae</taxon>
        <taxon>Panicodae</taxon>
        <taxon>Paniceae</taxon>
        <taxon>Panicinae</taxon>
        <taxon>Panicum</taxon>
        <taxon>Panicum sect. Hiantes</taxon>
    </lineage>
</organism>
<feature type="region of interest" description="Disordered" evidence="1">
    <location>
        <begin position="419"/>
        <end position="559"/>
    </location>
</feature>
<dbReference type="GO" id="GO:0070898">
    <property type="term" value="P:RNA polymerase III preinitiation complex assembly"/>
    <property type="evidence" value="ECO:0007669"/>
    <property type="project" value="TreeGrafter"/>
</dbReference>
<feature type="compositionally biased region" description="Acidic residues" evidence="1">
    <location>
        <begin position="758"/>
        <end position="776"/>
    </location>
</feature>
<dbReference type="SMART" id="SM00717">
    <property type="entry name" value="SANT"/>
    <property type="match status" value="1"/>
</dbReference>
<dbReference type="InterPro" id="IPR017884">
    <property type="entry name" value="SANT_dom"/>
</dbReference>
<proteinExistence type="predicted"/>
<dbReference type="AlphaFoldDB" id="A0A8T0WW89"/>